<organism evidence="6 7">
    <name type="scientific">Pseudonocardia benzenivorans</name>
    <dbReference type="NCBI Taxonomy" id="228005"/>
    <lineage>
        <taxon>Bacteria</taxon>
        <taxon>Bacillati</taxon>
        <taxon>Actinomycetota</taxon>
        <taxon>Actinomycetes</taxon>
        <taxon>Pseudonocardiales</taxon>
        <taxon>Pseudonocardiaceae</taxon>
        <taxon>Pseudonocardia</taxon>
    </lineage>
</organism>
<sequence length="478" mass="51459">MTSTTLTAESVVELAAHEVYRMFGRPESGSWLFGARCESLSVGAAVRLTLPVGPDTQRYEVELLGRLSAVRPDAMVVIEHAQPWRGRLRLTFEKLGRSRTRLRVRADVSNSGLEWLVRHTGGVLSVPPVRPDAVRIGVVTSKSGPAAIYSMATEYLAELAVDEVNRDGGLDGRRLELLVVDDATDPEVAAAEARRLVRAGCRAIFACTTSSSFAAIEDVTRADDVLLVQPVMNERGTHDTASVLRLGEQPSAQIEAVARRLVQSTGGRGWYLVGEGYSWSYGAHEAARSVVPAMRGRVVGETFTPLGTSDFGPVIEKIQRSGAEIVMSSLVGSDEVEFQRQCAAAGLRSSVSRMSLVMDESTCAHIGSAAEGIWTALAYFQDGPATGAGELLTRYQDAYGRWAPPISTLSETVYEAIHQYAQAVRRDPDAGARSQRRALLQHRGGRGGTGVGARDLLVPPLYLAEVRAGALHVFDEAG</sequence>
<dbReference type="SUPFAM" id="SSF53822">
    <property type="entry name" value="Periplasmic binding protein-like I"/>
    <property type="match status" value="1"/>
</dbReference>
<keyword evidence="2" id="KW-0813">Transport</keyword>
<evidence type="ECO:0000256" key="2">
    <source>
        <dbReference type="ARBA" id="ARBA00022448"/>
    </source>
</evidence>
<dbReference type="CDD" id="cd06331">
    <property type="entry name" value="PBP1_AmiC-like"/>
    <property type="match status" value="1"/>
</dbReference>
<keyword evidence="4" id="KW-0029">Amino-acid transport</keyword>
<dbReference type="PANTHER" id="PTHR47628:SF1">
    <property type="entry name" value="ALIPHATIC AMIDASE EXPRESSION-REGULATING PROTEIN"/>
    <property type="match status" value="1"/>
</dbReference>
<dbReference type="Gene3D" id="3.40.50.2300">
    <property type="match status" value="2"/>
</dbReference>
<reference evidence="7" key="1">
    <citation type="journal article" date="2019" name="Int. J. Syst. Evol. Microbiol.">
        <title>The Global Catalogue of Microorganisms (GCM) 10K type strain sequencing project: providing services to taxonomists for standard genome sequencing and annotation.</title>
        <authorList>
            <consortium name="The Broad Institute Genomics Platform"/>
            <consortium name="The Broad Institute Genome Sequencing Center for Infectious Disease"/>
            <person name="Wu L."/>
            <person name="Ma J."/>
        </authorList>
    </citation>
    <scope>NUCLEOTIDE SEQUENCE [LARGE SCALE GENOMIC DNA]</scope>
    <source>
        <strain evidence="7">CCUG 49018</strain>
    </source>
</reference>
<evidence type="ECO:0000313" key="7">
    <source>
        <dbReference type="Proteomes" id="UP001597182"/>
    </source>
</evidence>
<protein>
    <submittedName>
        <fullName evidence="6">Substrate-binding protein</fullName>
    </submittedName>
</protein>
<comment type="similarity">
    <text evidence="1">Belongs to the leucine-binding protein family.</text>
</comment>
<dbReference type="Proteomes" id="UP001597182">
    <property type="component" value="Unassembled WGS sequence"/>
</dbReference>
<dbReference type="RefSeq" id="WP_346091574.1">
    <property type="nucleotide sequence ID" value="NZ_BAABKS010000029.1"/>
</dbReference>
<evidence type="ECO:0000313" key="6">
    <source>
        <dbReference type="EMBL" id="MFD1234977.1"/>
    </source>
</evidence>
<dbReference type="InterPro" id="IPR000709">
    <property type="entry name" value="Leu_Ile_Val-bd"/>
</dbReference>
<dbReference type="Pfam" id="PF13458">
    <property type="entry name" value="Peripla_BP_6"/>
    <property type="match status" value="1"/>
</dbReference>
<evidence type="ECO:0000256" key="4">
    <source>
        <dbReference type="ARBA" id="ARBA00022970"/>
    </source>
</evidence>
<dbReference type="InterPro" id="IPR028081">
    <property type="entry name" value="Leu-bd"/>
</dbReference>
<dbReference type="PANTHER" id="PTHR47628">
    <property type="match status" value="1"/>
</dbReference>
<dbReference type="EMBL" id="JBHTMB010000141">
    <property type="protein sequence ID" value="MFD1234977.1"/>
    <property type="molecule type" value="Genomic_DNA"/>
</dbReference>
<feature type="domain" description="Leucine-binding protein" evidence="5">
    <location>
        <begin position="134"/>
        <end position="432"/>
    </location>
</feature>
<dbReference type="PRINTS" id="PR00337">
    <property type="entry name" value="LEUILEVALBP"/>
</dbReference>
<keyword evidence="3" id="KW-0732">Signal</keyword>
<proteinExistence type="inferred from homology"/>
<name>A0ABW3VIZ1_9PSEU</name>
<comment type="caution">
    <text evidence="6">The sequence shown here is derived from an EMBL/GenBank/DDBJ whole genome shotgun (WGS) entry which is preliminary data.</text>
</comment>
<evidence type="ECO:0000256" key="1">
    <source>
        <dbReference type="ARBA" id="ARBA00010062"/>
    </source>
</evidence>
<dbReference type="SUPFAM" id="SSF55961">
    <property type="entry name" value="Bet v1-like"/>
    <property type="match status" value="1"/>
</dbReference>
<accession>A0ABW3VIZ1</accession>
<keyword evidence="7" id="KW-1185">Reference proteome</keyword>
<gene>
    <name evidence="6" type="ORF">ACFQ34_16930</name>
</gene>
<evidence type="ECO:0000259" key="5">
    <source>
        <dbReference type="Pfam" id="PF13458"/>
    </source>
</evidence>
<evidence type="ECO:0000256" key="3">
    <source>
        <dbReference type="ARBA" id="ARBA00022729"/>
    </source>
</evidence>
<dbReference type="InterPro" id="IPR028082">
    <property type="entry name" value="Peripla_BP_I"/>
</dbReference>